<evidence type="ECO:0000256" key="1">
    <source>
        <dbReference type="SAM" id="MobiDB-lite"/>
    </source>
</evidence>
<keyword evidence="2" id="KW-0812">Transmembrane</keyword>
<keyword evidence="2" id="KW-0472">Membrane</keyword>
<protein>
    <submittedName>
        <fullName evidence="4">Uncharacterized protein</fullName>
    </submittedName>
</protein>
<evidence type="ECO:0000313" key="5">
    <source>
        <dbReference type="Proteomes" id="UP001190700"/>
    </source>
</evidence>
<comment type="caution">
    <text evidence="4">The sequence shown here is derived from an EMBL/GenBank/DDBJ whole genome shotgun (WGS) entry which is preliminary data.</text>
</comment>
<feature type="region of interest" description="Disordered" evidence="1">
    <location>
        <begin position="90"/>
        <end position="113"/>
    </location>
</feature>
<evidence type="ECO:0000313" key="4">
    <source>
        <dbReference type="EMBL" id="KAK3270085.1"/>
    </source>
</evidence>
<dbReference type="AlphaFoldDB" id="A0AAE0G227"/>
<keyword evidence="5" id="KW-1185">Reference proteome</keyword>
<sequence length="252" mass="28009">MRCLLDWVVCLMAAYILCIDLRKLYEQLSNGLRTKDVVDGGIIPCTAAIGVLYRVIRQPSCTSGVVVHFKKDRCLHRSDGSAAAETTAKLLKDKATPETGEEDEDEDETEETHTLGGVKLVVMTMFLSLVSHVYLTDHLLVNLRLEAGKGILDDTYAEAHFTMPAKLDPEESAVEAQPRWSLPDDDAGLEAYLRMLGDTDRIAAVFMISNILRAMPMVILLVMLQQQFGFQKKVSLLTNTIRVRPQGRVATD</sequence>
<accession>A0AAE0G227</accession>
<dbReference type="EMBL" id="LGRX02010583">
    <property type="protein sequence ID" value="KAK3270085.1"/>
    <property type="molecule type" value="Genomic_DNA"/>
</dbReference>
<feature type="signal peptide" evidence="3">
    <location>
        <begin position="1"/>
        <end position="18"/>
    </location>
</feature>
<gene>
    <name evidence="4" type="ORF">CYMTET_21509</name>
</gene>
<evidence type="ECO:0000256" key="3">
    <source>
        <dbReference type="SAM" id="SignalP"/>
    </source>
</evidence>
<keyword evidence="2" id="KW-1133">Transmembrane helix</keyword>
<feature type="compositionally biased region" description="Acidic residues" evidence="1">
    <location>
        <begin position="99"/>
        <end position="110"/>
    </location>
</feature>
<name>A0AAE0G227_9CHLO</name>
<keyword evidence="3" id="KW-0732">Signal</keyword>
<reference evidence="4 5" key="1">
    <citation type="journal article" date="2015" name="Genome Biol. Evol.">
        <title>Comparative Genomics of a Bacterivorous Green Alga Reveals Evolutionary Causalities and Consequences of Phago-Mixotrophic Mode of Nutrition.</title>
        <authorList>
            <person name="Burns J.A."/>
            <person name="Paasch A."/>
            <person name="Narechania A."/>
            <person name="Kim E."/>
        </authorList>
    </citation>
    <scope>NUCLEOTIDE SEQUENCE [LARGE SCALE GENOMIC DNA]</scope>
    <source>
        <strain evidence="4 5">PLY_AMNH</strain>
    </source>
</reference>
<evidence type="ECO:0000256" key="2">
    <source>
        <dbReference type="SAM" id="Phobius"/>
    </source>
</evidence>
<proteinExistence type="predicted"/>
<dbReference type="Proteomes" id="UP001190700">
    <property type="component" value="Unassembled WGS sequence"/>
</dbReference>
<feature type="transmembrane region" description="Helical" evidence="2">
    <location>
        <begin position="202"/>
        <end position="224"/>
    </location>
</feature>
<feature type="chain" id="PRO_5042022162" evidence="3">
    <location>
        <begin position="19"/>
        <end position="252"/>
    </location>
</feature>
<organism evidence="4 5">
    <name type="scientific">Cymbomonas tetramitiformis</name>
    <dbReference type="NCBI Taxonomy" id="36881"/>
    <lineage>
        <taxon>Eukaryota</taxon>
        <taxon>Viridiplantae</taxon>
        <taxon>Chlorophyta</taxon>
        <taxon>Pyramimonadophyceae</taxon>
        <taxon>Pyramimonadales</taxon>
        <taxon>Pyramimonadaceae</taxon>
        <taxon>Cymbomonas</taxon>
    </lineage>
</organism>